<organism evidence="1">
    <name type="scientific">Arundo donax</name>
    <name type="common">Giant reed</name>
    <name type="synonym">Donax arundinaceus</name>
    <dbReference type="NCBI Taxonomy" id="35708"/>
    <lineage>
        <taxon>Eukaryota</taxon>
        <taxon>Viridiplantae</taxon>
        <taxon>Streptophyta</taxon>
        <taxon>Embryophyta</taxon>
        <taxon>Tracheophyta</taxon>
        <taxon>Spermatophyta</taxon>
        <taxon>Magnoliopsida</taxon>
        <taxon>Liliopsida</taxon>
        <taxon>Poales</taxon>
        <taxon>Poaceae</taxon>
        <taxon>PACMAD clade</taxon>
        <taxon>Arundinoideae</taxon>
        <taxon>Arundineae</taxon>
        <taxon>Arundo</taxon>
    </lineage>
</organism>
<reference evidence="1" key="2">
    <citation type="journal article" date="2015" name="Data Brief">
        <title>Shoot transcriptome of the giant reed, Arundo donax.</title>
        <authorList>
            <person name="Barrero R.A."/>
            <person name="Guerrero F.D."/>
            <person name="Moolhuijzen P."/>
            <person name="Goolsby J.A."/>
            <person name="Tidwell J."/>
            <person name="Bellgard S.E."/>
            <person name="Bellgard M.I."/>
        </authorList>
    </citation>
    <scope>NUCLEOTIDE SEQUENCE</scope>
    <source>
        <tissue evidence="1">Shoot tissue taken approximately 20 cm above the soil surface</tissue>
    </source>
</reference>
<dbReference type="EMBL" id="GBRH01221509">
    <property type="protein sequence ID" value="JAD76386.1"/>
    <property type="molecule type" value="Transcribed_RNA"/>
</dbReference>
<name>A0A0A9NQW5_ARUDO</name>
<evidence type="ECO:0000313" key="1">
    <source>
        <dbReference type="EMBL" id="JAD76386.1"/>
    </source>
</evidence>
<reference evidence="1" key="1">
    <citation type="submission" date="2014-09" db="EMBL/GenBank/DDBJ databases">
        <authorList>
            <person name="Magalhaes I.L.F."/>
            <person name="Oliveira U."/>
            <person name="Santos F.R."/>
            <person name="Vidigal T.H.D.A."/>
            <person name="Brescovit A.D."/>
            <person name="Santos A.J."/>
        </authorList>
    </citation>
    <scope>NUCLEOTIDE SEQUENCE</scope>
    <source>
        <tissue evidence="1">Shoot tissue taken approximately 20 cm above the soil surface</tissue>
    </source>
</reference>
<protein>
    <submittedName>
        <fullName evidence="1">Uncharacterized protein</fullName>
    </submittedName>
</protein>
<sequence length="58" mass="6356">MVKPNALCIPKVGKCDSRPTPQASECLHNTSSAQIPESFHDKFIIRSTIQLFITTGVV</sequence>
<dbReference type="AlphaFoldDB" id="A0A0A9NQW5"/>
<accession>A0A0A9NQW5</accession>
<proteinExistence type="predicted"/>